<name>A0A1S7LKD6_MAGMO</name>
<feature type="chain" id="PRO_5012706942" evidence="2">
    <location>
        <begin position="31"/>
        <end position="152"/>
    </location>
</feature>
<evidence type="ECO:0000313" key="3">
    <source>
        <dbReference type="EMBL" id="CRH06226.1"/>
    </source>
</evidence>
<feature type="transmembrane region" description="Helical" evidence="1">
    <location>
        <begin position="35"/>
        <end position="53"/>
    </location>
</feature>
<accession>A0A1S7LKD6</accession>
<sequence>MTKKPVAFMKPAVLGIAAAVAIAAAQPAPAKADAAGIATVVGAVALAGVLYHASQPLNAPRYGVNRYLTHPRGYGRTAYPQGYVPRPAMPVRYVSTQPANVYASTAPQQQVMRYRTVGVPVVMSEQGPIGMIPLSVNAPQAPVAPAAPAVAK</sequence>
<reference evidence="3" key="1">
    <citation type="submission" date="2015-04" db="EMBL/GenBank/DDBJ databases">
        <authorList>
            <person name="Syromyatnikov M.Y."/>
            <person name="Popov V.N."/>
        </authorList>
    </citation>
    <scope>NUCLEOTIDE SEQUENCE</scope>
    <source>
        <strain evidence="3">MO-1</strain>
    </source>
</reference>
<gene>
    <name evidence="3" type="ORF">MAGMO_2053</name>
</gene>
<evidence type="ECO:0000256" key="1">
    <source>
        <dbReference type="SAM" id="Phobius"/>
    </source>
</evidence>
<organism evidence="3">
    <name type="scientific">Magnetococcus massalia (strain MO-1)</name>
    <dbReference type="NCBI Taxonomy" id="451514"/>
    <lineage>
        <taxon>Bacteria</taxon>
        <taxon>Pseudomonadati</taxon>
        <taxon>Pseudomonadota</taxon>
        <taxon>Magnetococcia</taxon>
        <taxon>Magnetococcales</taxon>
        <taxon>Magnetococcaceae</taxon>
        <taxon>Magnetococcus</taxon>
    </lineage>
</organism>
<keyword evidence="2" id="KW-0732">Signal</keyword>
<evidence type="ECO:0000256" key="2">
    <source>
        <dbReference type="SAM" id="SignalP"/>
    </source>
</evidence>
<keyword evidence="1" id="KW-1133">Transmembrane helix</keyword>
<dbReference type="EMBL" id="LO017727">
    <property type="protein sequence ID" value="CRH06226.1"/>
    <property type="molecule type" value="Genomic_DNA"/>
</dbReference>
<dbReference type="AlphaFoldDB" id="A0A1S7LKD6"/>
<proteinExistence type="predicted"/>
<protein>
    <submittedName>
        <fullName evidence="3">Uncharacterized protein</fullName>
    </submittedName>
</protein>
<keyword evidence="1" id="KW-0472">Membrane</keyword>
<keyword evidence="1" id="KW-0812">Transmembrane</keyword>
<feature type="signal peptide" evidence="2">
    <location>
        <begin position="1"/>
        <end position="30"/>
    </location>
</feature>